<name>A0A1G9UU19_ALLAB</name>
<evidence type="ECO:0000313" key="2">
    <source>
        <dbReference type="Proteomes" id="UP000183376"/>
    </source>
</evidence>
<accession>A0A1G9UU19</accession>
<gene>
    <name evidence="1" type="ORF">SAMN04489726_2625</name>
</gene>
<dbReference type="STRING" id="211114.SAMN04489726_2625"/>
<dbReference type="eggNOG" id="ENOG5033XW1">
    <property type="taxonomic scope" value="Bacteria"/>
</dbReference>
<dbReference type="EMBL" id="LT629701">
    <property type="protein sequence ID" value="SDM63390.1"/>
    <property type="molecule type" value="Genomic_DNA"/>
</dbReference>
<keyword evidence="2" id="KW-1185">Reference proteome</keyword>
<dbReference type="RefSeq" id="WP_030431733.1">
    <property type="nucleotide sequence ID" value="NZ_JOEF01000021.1"/>
</dbReference>
<evidence type="ECO:0000313" key="1">
    <source>
        <dbReference type="EMBL" id="SDM63390.1"/>
    </source>
</evidence>
<protein>
    <submittedName>
        <fullName evidence="1">Uncharacterized protein</fullName>
    </submittedName>
</protein>
<organism evidence="1 2">
    <name type="scientific">Allokutzneria albata</name>
    <name type="common">Kibdelosporangium albatum</name>
    <dbReference type="NCBI Taxonomy" id="211114"/>
    <lineage>
        <taxon>Bacteria</taxon>
        <taxon>Bacillati</taxon>
        <taxon>Actinomycetota</taxon>
        <taxon>Actinomycetes</taxon>
        <taxon>Pseudonocardiales</taxon>
        <taxon>Pseudonocardiaceae</taxon>
        <taxon>Allokutzneria</taxon>
    </lineage>
</organism>
<reference evidence="1 2" key="1">
    <citation type="submission" date="2016-10" db="EMBL/GenBank/DDBJ databases">
        <authorList>
            <person name="de Groot N.N."/>
        </authorList>
    </citation>
    <scope>NUCLEOTIDE SEQUENCE [LARGE SCALE GENOMIC DNA]</scope>
    <source>
        <strain evidence="1 2">DSM 44149</strain>
    </source>
</reference>
<sequence>MTAATGYDGLSSCTVAEPVLREFLLSCFDIGEHELFIGHEDRVDEDLRDTPADTVFAAFCTYREVSGDFAMCFSVGIEGRLVDRVGRHEFARRFAARFDANVLYGCDEPPGLWTVVLPGGQAVLAAMEEGEDRYRLSATAAPIPGLPGLPSL</sequence>
<proteinExistence type="predicted"/>
<dbReference type="OrthoDB" id="4550091at2"/>
<dbReference type="AlphaFoldDB" id="A0A1G9UU19"/>
<dbReference type="Proteomes" id="UP000183376">
    <property type="component" value="Chromosome I"/>
</dbReference>